<dbReference type="Pfam" id="PF13563">
    <property type="entry name" value="2_5_RNA_ligase2"/>
    <property type="match status" value="1"/>
</dbReference>
<comment type="similarity">
    <text evidence="2">Belongs to the poly(A) polymerase family.</text>
</comment>
<feature type="domain" description="Polymerase nucleotidyl transferase" evidence="10">
    <location>
        <begin position="660"/>
        <end position="689"/>
    </location>
</feature>
<evidence type="ECO:0000259" key="10">
    <source>
        <dbReference type="Pfam" id="PF01909"/>
    </source>
</evidence>
<dbReference type="InterPro" id="IPR011068">
    <property type="entry name" value="NuclTrfase_I-like_C"/>
</dbReference>
<dbReference type="Gene3D" id="1.10.1410.10">
    <property type="match status" value="1"/>
</dbReference>
<evidence type="ECO:0000256" key="2">
    <source>
        <dbReference type="ARBA" id="ARBA00010912"/>
    </source>
</evidence>
<dbReference type="RefSeq" id="XP_008022561.1">
    <property type="nucleotide sequence ID" value="XM_008024370.1"/>
</dbReference>
<feature type="region of interest" description="Disordered" evidence="9">
    <location>
        <begin position="508"/>
        <end position="530"/>
    </location>
</feature>
<dbReference type="Gene3D" id="3.30.460.10">
    <property type="entry name" value="Beta Polymerase, domain 2"/>
    <property type="match status" value="1"/>
</dbReference>
<dbReference type="Proteomes" id="UP000016935">
    <property type="component" value="Unassembled WGS sequence"/>
</dbReference>
<feature type="domain" description="Poly(A) polymerase central" evidence="13">
    <location>
        <begin position="785"/>
        <end position="910"/>
    </location>
</feature>
<keyword evidence="4" id="KW-0507">mRNA processing</keyword>
<evidence type="ECO:0000259" key="12">
    <source>
        <dbReference type="Pfam" id="PF04457"/>
    </source>
</evidence>
<dbReference type="Pfam" id="PF04928">
    <property type="entry name" value="PAP_central"/>
    <property type="match status" value="1"/>
</dbReference>
<dbReference type="GO" id="GO:0031123">
    <property type="term" value="P:RNA 3'-end processing"/>
    <property type="evidence" value="ECO:0007669"/>
    <property type="project" value="InterPro"/>
</dbReference>
<feature type="region of interest" description="Disordered" evidence="9">
    <location>
        <begin position="1089"/>
        <end position="1134"/>
    </location>
</feature>
<organism evidence="14 15">
    <name type="scientific">Exserohilum turcicum (strain 28A)</name>
    <name type="common">Northern leaf blight fungus</name>
    <name type="synonym">Setosphaeria turcica</name>
    <dbReference type="NCBI Taxonomy" id="671987"/>
    <lineage>
        <taxon>Eukaryota</taxon>
        <taxon>Fungi</taxon>
        <taxon>Dikarya</taxon>
        <taxon>Ascomycota</taxon>
        <taxon>Pezizomycotina</taxon>
        <taxon>Dothideomycetes</taxon>
        <taxon>Pleosporomycetidae</taxon>
        <taxon>Pleosporales</taxon>
        <taxon>Pleosporineae</taxon>
        <taxon>Pleosporaceae</taxon>
        <taxon>Exserohilum</taxon>
    </lineage>
</organism>
<evidence type="ECO:0000256" key="8">
    <source>
        <dbReference type="ARBA" id="ARBA00023242"/>
    </source>
</evidence>
<keyword evidence="5" id="KW-0808">Transferase</keyword>
<feature type="domain" description="Endonuclease/exonuclease/phosphatase" evidence="11">
    <location>
        <begin position="278"/>
        <end position="569"/>
    </location>
</feature>
<protein>
    <recommendedName>
        <fullName evidence="3">polynucleotide adenylyltransferase</fullName>
        <ecNumber evidence="3">2.7.7.19</ecNumber>
    </recommendedName>
</protein>
<evidence type="ECO:0000256" key="3">
    <source>
        <dbReference type="ARBA" id="ARBA00012388"/>
    </source>
</evidence>
<dbReference type="InterPro" id="IPR007012">
    <property type="entry name" value="PolA_pol_cen_dom"/>
</dbReference>
<evidence type="ECO:0000256" key="9">
    <source>
        <dbReference type="SAM" id="MobiDB-lite"/>
    </source>
</evidence>
<dbReference type="InterPro" id="IPR002934">
    <property type="entry name" value="Polymerase_NTP_transf_dom"/>
</dbReference>
<reference evidence="14 15" key="2">
    <citation type="journal article" date="2013" name="PLoS Genet.">
        <title>Comparative genome structure, secondary metabolite, and effector coding capacity across Cochliobolus pathogens.</title>
        <authorList>
            <person name="Condon B.J."/>
            <person name="Leng Y."/>
            <person name="Wu D."/>
            <person name="Bushley K.E."/>
            <person name="Ohm R.A."/>
            <person name="Otillar R."/>
            <person name="Martin J."/>
            <person name="Schackwitz W."/>
            <person name="Grimwood J."/>
            <person name="MohdZainudin N."/>
            <person name="Xue C."/>
            <person name="Wang R."/>
            <person name="Manning V.A."/>
            <person name="Dhillon B."/>
            <person name="Tu Z.J."/>
            <person name="Steffenson B.J."/>
            <person name="Salamov A."/>
            <person name="Sun H."/>
            <person name="Lowry S."/>
            <person name="LaButti K."/>
            <person name="Han J."/>
            <person name="Copeland A."/>
            <person name="Lindquist E."/>
            <person name="Barry K."/>
            <person name="Schmutz J."/>
            <person name="Baker S.E."/>
            <person name="Ciuffetti L.M."/>
            <person name="Grigoriev I.V."/>
            <person name="Zhong S."/>
            <person name="Turgeon B.G."/>
        </authorList>
    </citation>
    <scope>NUCLEOTIDE SEQUENCE [LARGE SCALE GENOMIC DNA]</scope>
    <source>
        <strain evidence="15">28A</strain>
    </source>
</reference>
<dbReference type="PANTHER" id="PTHR10682:SF23">
    <property type="entry name" value="POLYNUCLEOTIDE ADENYLYLTRANSFERASE"/>
    <property type="match status" value="1"/>
</dbReference>
<dbReference type="GO" id="GO:0003723">
    <property type="term" value="F:RNA binding"/>
    <property type="evidence" value="ECO:0007669"/>
    <property type="project" value="InterPro"/>
</dbReference>
<dbReference type="OrthoDB" id="10263155at2759"/>
<evidence type="ECO:0000256" key="4">
    <source>
        <dbReference type="ARBA" id="ARBA00022664"/>
    </source>
</evidence>
<dbReference type="SUPFAM" id="SSF56219">
    <property type="entry name" value="DNase I-like"/>
    <property type="match status" value="1"/>
</dbReference>
<reference evidence="14 15" key="1">
    <citation type="journal article" date="2012" name="PLoS Pathog.">
        <title>Diverse lifestyles and strategies of plant pathogenesis encoded in the genomes of eighteen Dothideomycetes fungi.</title>
        <authorList>
            <person name="Ohm R.A."/>
            <person name="Feau N."/>
            <person name="Henrissat B."/>
            <person name="Schoch C.L."/>
            <person name="Horwitz B.A."/>
            <person name="Barry K.W."/>
            <person name="Condon B.J."/>
            <person name="Copeland A.C."/>
            <person name="Dhillon B."/>
            <person name="Glaser F."/>
            <person name="Hesse C.N."/>
            <person name="Kosti I."/>
            <person name="LaButti K."/>
            <person name="Lindquist E.A."/>
            <person name="Lucas S."/>
            <person name="Salamov A.A."/>
            <person name="Bradshaw R.E."/>
            <person name="Ciuffetti L."/>
            <person name="Hamelin R.C."/>
            <person name="Kema G.H.J."/>
            <person name="Lawrence C."/>
            <person name="Scott J.A."/>
            <person name="Spatafora J.W."/>
            <person name="Turgeon B.G."/>
            <person name="de Wit P.J.G.M."/>
            <person name="Zhong S."/>
            <person name="Goodwin S.B."/>
            <person name="Grigoriev I.V."/>
        </authorList>
    </citation>
    <scope>NUCLEOTIDE SEQUENCE [LARGE SCALE GENOMIC DNA]</scope>
    <source>
        <strain evidence="15">28A</strain>
    </source>
</reference>
<sequence>MAFTGAFTTPARIPTTSYDTALCIIPPRSQGGHVDQLRELYDKAFGRWPAHVNLIYPFVAPENLPRAKQQIQEHFAEHLDQSKPVDVKLGQAGCFAQKNKYTIFLTEDNEKASPSTLQSLRTIALESLGQKTVQSTLHLTVGQSQDSTILSRAFLLEKARLLPALQFGVARLAILIRERVTGSESTDHMRLYDTIDICSGSVSQLDESNYWVQRLPSSVTALGYEEDAQDEMAQREIKPYDQGVQSGSTFHFDEDEYKWAAYSAEDAEIEVEALSVASYNVLIDTEYPPTHDRDPLLISTILSDSAMANILVLQEVSDDFLSYLLSDGEIQRRYPFASHGPPAQPDIGPLPNLRNIVVLSCYPFSWKLVSFYRRHKGAIVAHFPGIAASGSADSQGLVIAGVHLTAGLTDGAVATKRAQMKTLVGYLEQNHDEEPWIVTGDFNLVTSTYTIDAACKNKAITDETANTLVSIETSISDAGLLDAWSVSRVEATDQTRIADAGELFEGEEGATFDPQNNRLAAGTTTTSHDRPQRYDRILVRPKHTLRISRFNHFGLPEIIDDVQVVASDHYGVRTQMRIASGVADNAINTDAVNQPVVQMKRSIVTLSDASAINSVLAVHGMIPDEEQAKQRQDAFSTLQQVILNKPSDAESEQSDIPLVMVPVGSYALGVWTSNSDVDCLCIGTISSKTFFKLARQRLIKAGDTQVRILRKVEASTGTMLELSINGILMDLQYCPAAQVVERWAEFADIPASDPIFNLSLLSLRKLKPYRDLLYMQRTLPSCSLFRLAYRCIKLWAVQRGVYSAKFGYLGGVHITLMLSWVCKRLAHDVGSVSVADLVASFFYHYGHFDWANAMVYDAFFHKKQPRYHRSAREPMVVLGFHAPNSNIAHTSTTPGLQTLVKEFKAADAKLSKPGMTWEEFFGASPKASLDVQLPLGAVEFLSTYNDFVKIDIQFWGRTLAKDKSLIGWIESRCISLVVDIHKALPESEVRIWPARFTDSAPSDSGDSSDYQGCYLVGLSKAAEAGSARSAEDKQTAKQALDKVLDRFLTQLRTDEKNFDSTTCWIDASLVKSRDVKGLRLDDREWGNYAMDLESDSDDEEDVEEDVGDAEDAKPQRAVPQRPKPTPTPVSRAKLRPASDVLNRLRWDPSLDPSDYIIGYEDRFLGAKETGLEKWKTEQTDEEFIPQHRILYFKKRGGDDGRGEVVWERATRIDKVFGSGLGTGE</sequence>
<feature type="compositionally biased region" description="Acidic residues" evidence="9">
    <location>
        <begin position="1092"/>
        <end position="1109"/>
    </location>
</feature>
<evidence type="ECO:0000259" key="13">
    <source>
        <dbReference type="Pfam" id="PF04928"/>
    </source>
</evidence>
<dbReference type="HOGENOM" id="CLU_004292_0_0_1"/>
<dbReference type="AlphaFoldDB" id="R0IYF6"/>
<evidence type="ECO:0000313" key="14">
    <source>
        <dbReference type="EMBL" id="EOA89576.1"/>
    </source>
</evidence>
<evidence type="ECO:0000313" key="15">
    <source>
        <dbReference type="Proteomes" id="UP000016935"/>
    </source>
</evidence>
<dbReference type="Gene3D" id="3.60.10.10">
    <property type="entry name" value="Endonuclease/exonuclease/phosphatase"/>
    <property type="match status" value="1"/>
</dbReference>
<gene>
    <name evidence="14" type="ORF">SETTUDRAFT_167431</name>
</gene>
<dbReference type="GO" id="GO:0005634">
    <property type="term" value="C:nucleus"/>
    <property type="evidence" value="ECO:0007669"/>
    <property type="project" value="UniProtKB-SubCell"/>
</dbReference>
<dbReference type="InterPro" id="IPR009097">
    <property type="entry name" value="Cyclic_Pdiesterase"/>
</dbReference>
<dbReference type="SUPFAM" id="SSF81631">
    <property type="entry name" value="PAP/OAS1 substrate-binding domain"/>
    <property type="match status" value="1"/>
</dbReference>
<dbReference type="GeneID" id="19400169"/>
<dbReference type="STRING" id="671987.R0IYF6"/>
<proteinExistence type="inferred from homology"/>
<keyword evidence="6" id="KW-0547">Nucleotide-binding</keyword>
<keyword evidence="7" id="KW-0067">ATP-binding</keyword>
<dbReference type="Pfam" id="PF04457">
    <property type="entry name" value="MJ1316"/>
    <property type="match status" value="1"/>
</dbReference>
<dbReference type="InterPro" id="IPR005135">
    <property type="entry name" value="Endo/exonuclease/phosphatase"/>
</dbReference>
<comment type="subcellular location">
    <subcellularLocation>
        <location evidence="1">Nucleus</location>
    </subcellularLocation>
</comment>
<name>R0IYF6_EXST2</name>
<dbReference type="EC" id="2.7.7.19" evidence="3"/>
<dbReference type="Pfam" id="PF01909">
    <property type="entry name" value="NTP_transf_2"/>
    <property type="match status" value="1"/>
</dbReference>
<dbReference type="SUPFAM" id="SSF55003">
    <property type="entry name" value="PAP/Archaeal CCA-adding enzyme, C-terminal domain"/>
    <property type="match status" value="1"/>
</dbReference>
<accession>R0IYF6</accession>
<evidence type="ECO:0000256" key="7">
    <source>
        <dbReference type="ARBA" id="ARBA00022840"/>
    </source>
</evidence>
<dbReference type="EMBL" id="KB908504">
    <property type="protein sequence ID" value="EOA89576.1"/>
    <property type="molecule type" value="Genomic_DNA"/>
</dbReference>
<keyword evidence="15" id="KW-1185">Reference proteome</keyword>
<dbReference type="GO" id="GO:0005524">
    <property type="term" value="F:ATP binding"/>
    <property type="evidence" value="ECO:0007669"/>
    <property type="project" value="UniProtKB-KW"/>
</dbReference>
<dbReference type="GO" id="GO:1990817">
    <property type="term" value="F:poly(A) RNA polymerase activity"/>
    <property type="evidence" value="ECO:0007669"/>
    <property type="project" value="UniProtKB-EC"/>
</dbReference>
<evidence type="ECO:0000256" key="6">
    <source>
        <dbReference type="ARBA" id="ARBA00022741"/>
    </source>
</evidence>
<dbReference type="Gene3D" id="3.90.1140.10">
    <property type="entry name" value="Cyclic phosphodiesterase"/>
    <property type="match status" value="1"/>
</dbReference>
<evidence type="ECO:0000256" key="1">
    <source>
        <dbReference type="ARBA" id="ARBA00004123"/>
    </source>
</evidence>
<dbReference type="InterPro" id="IPR036691">
    <property type="entry name" value="Endo/exonu/phosph_ase_sf"/>
</dbReference>
<dbReference type="Pfam" id="PF03372">
    <property type="entry name" value="Exo_endo_phos"/>
    <property type="match status" value="1"/>
</dbReference>
<keyword evidence="8" id="KW-0539">Nucleus</keyword>
<dbReference type="eggNOG" id="KOG2245">
    <property type="taxonomic scope" value="Eukaryota"/>
</dbReference>
<dbReference type="InterPro" id="IPR043519">
    <property type="entry name" value="NT_sf"/>
</dbReference>
<feature type="domain" description="MJ1316 RNA cyclic group end recognition" evidence="12">
    <location>
        <begin position="1134"/>
        <end position="1208"/>
    </location>
</feature>
<evidence type="ECO:0000259" key="11">
    <source>
        <dbReference type="Pfam" id="PF03372"/>
    </source>
</evidence>
<feature type="compositionally biased region" description="Polar residues" evidence="9">
    <location>
        <begin position="513"/>
        <end position="526"/>
    </location>
</feature>
<dbReference type="GO" id="GO:0006397">
    <property type="term" value="P:mRNA processing"/>
    <property type="evidence" value="ECO:0007669"/>
    <property type="project" value="UniProtKB-KW"/>
</dbReference>
<dbReference type="SUPFAM" id="SSF81301">
    <property type="entry name" value="Nucleotidyltransferase"/>
    <property type="match status" value="1"/>
</dbReference>
<dbReference type="SUPFAM" id="SSF55144">
    <property type="entry name" value="LigT-like"/>
    <property type="match status" value="1"/>
</dbReference>
<evidence type="ECO:0000256" key="5">
    <source>
        <dbReference type="ARBA" id="ARBA00022679"/>
    </source>
</evidence>
<dbReference type="PANTHER" id="PTHR10682">
    <property type="entry name" value="POLY A POLYMERASE"/>
    <property type="match status" value="1"/>
</dbReference>
<dbReference type="InterPro" id="IPR040459">
    <property type="entry name" value="MJ1316"/>
</dbReference>